<protein>
    <submittedName>
        <fullName evidence="2">Unannotated protein</fullName>
    </submittedName>
</protein>
<feature type="region of interest" description="Disordered" evidence="1">
    <location>
        <begin position="1"/>
        <end position="32"/>
    </location>
</feature>
<proteinExistence type="predicted"/>
<organism evidence="2">
    <name type="scientific">freshwater metagenome</name>
    <dbReference type="NCBI Taxonomy" id="449393"/>
    <lineage>
        <taxon>unclassified sequences</taxon>
        <taxon>metagenomes</taxon>
        <taxon>ecological metagenomes</taxon>
    </lineage>
</organism>
<evidence type="ECO:0000313" key="2">
    <source>
        <dbReference type="EMBL" id="CAB4598350.1"/>
    </source>
</evidence>
<evidence type="ECO:0000256" key="1">
    <source>
        <dbReference type="SAM" id="MobiDB-lite"/>
    </source>
</evidence>
<feature type="compositionally biased region" description="Basic and acidic residues" evidence="1">
    <location>
        <begin position="1"/>
        <end position="11"/>
    </location>
</feature>
<dbReference type="EMBL" id="CAEZUE010000133">
    <property type="protein sequence ID" value="CAB4598350.1"/>
    <property type="molecule type" value="Genomic_DNA"/>
</dbReference>
<accession>A0A6J6GD29</accession>
<sequence>MRREPASKHGFGDSGNGGSERERGLHCPHTGALRPGLIDNDVDERLARGGIGLAKNLRRDFNEVRLEFTGVPLREHIGDFGWRKAGATADEVVCLGNKLHVGVFDAVVNHFDEVTGAVCSDVGDARLAFGDGGDGLEDRSERFPCLCASAGHYRRASECTLFAARNTSADKVDARFAHSLFATNGVGEQCVSAIDNDVARFENFTQLVDDGVGSSASLDHDDRGARGGERCGEVSDRLRGNEISLGMCGDESLCLVPRTVVHGDAVALTRCEVASEVRPHHGKPNHTDICLRHQRTPEFVVVENLLPAYRLCWRGTSARESNLRDRRGGKAPAFLTLRAFE</sequence>
<reference evidence="2" key="1">
    <citation type="submission" date="2020-05" db="EMBL/GenBank/DDBJ databases">
        <authorList>
            <person name="Chiriac C."/>
            <person name="Salcher M."/>
            <person name="Ghai R."/>
            <person name="Kavagutti S V."/>
        </authorList>
    </citation>
    <scope>NUCLEOTIDE SEQUENCE</scope>
</reference>
<gene>
    <name evidence="2" type="ORF">UFOPK1788_00931</name>
</gene>
<dbReference type="AlphaFoldDB" id="A0A6J6GD29"/>
<name>A0A6J6GD29_9ZZZZ</name>